<name>A0ABP3QQU0_9PROT</name>
<reference evidence="3" key="1">
    <citation type="journal article" date="2019" name="Int. J. Syst. Evol. Microbiol.">
        <title>The Global Catalogue of Microorganisms (GCM) 10K type strain sequencing project: providing services to taxonomists for standard genome sequencing and annotation.</title>
        <authorList>
            <consortium name="The Broad Institute Genomics Platform"/>
            <consortium name="The Broad Institute Genome Sequencing Center for Infectious Disease"/>
            <person name="Wu L."/>
            <person name="Ma J."/>
        </authorList>
    </citation>
    <scope>NUCLEOTIDE SEQUENCE [LARGE SCALE GENOMIC DNA]</scope>
    <source>
        <strain evidence="3">JCM 9933</strain>
    </source>
</reference>
<evidence type="ECO:0000313" key="3">
    <source>
        <dbReference type="Proteomes" id="UP001501588"/>
    </source>
</evidence>
<dbReference type="Proteomes" id="UP001501588">
    <property type="component" value="Unassembled WGS sequence"/>
</dbReference>
<keyword evidence="3" id="KW-1185">Reference proteome</keyword>
<sequence>MHARAAAARGDKAASGSRAAVRQRMARERVDGVGAPPPAGLVPGKPILRPEGATGGTRCRKAPARRVARPPRCPAGGFGALRRAGARR</sequence>
<gene>
    <name evidence="2" type="ORF">GCM10009416_37470</name>
</gene>
<feature type="compositionally biased region" description="Low complexity" evidence="1">
    <location>
        <begin position="1"/>
        <end position="20"/>
    </location>
</feature>
<proteinExistence type="predicted"/>
<feature type="compositionally biased region" description="Basic residues" evidence="1">
    <location>
        <begin position="58"/>
        <end position="69"/>
    </location>
</feature>
<feature type="region of interest" description="Disordered" evidence="1">
    <location>
        <begin position="1"/>
        <end position="88"/>
    </location>
</feature>
<evidence type="ECO:0000313" key="2">
    <source>
        <dbReference type="EMBL" id="GAA0595641.1"/>
    </source>
</evidence>
<organism evidence="2 3">
    <name type="scientific">Craurococcus roseus</name>
    <dbReference type="NCBI Taxonomy" id="77585"/>
    <lineage>
        <taxon>Bacteria</taxon>
        <taxon>Pseudomonadati</taxon>
        <taxon>Pseudomonadota</taxon>
        <taxon>Alphaproteobacteria</taxon>
        <taxon>Acetobacterales</taxon>
        <taxon>Acetobacteraceae</taxon>
        <taxon>Craurococcus</taxon>
    </lineage>
</organism>
<evidence type="ECO:0000256" key="1">
    <source>
        <dbReference type="SAM" id="MobiDB-lite"/>
    </source>
</evidence>
<accession>A0ABP3QQU0</accession>
<protein>
    <submittedName>
        <fullName evidence="2">Uncharacterized protein</fullName>
    </submittedName>
</protein>
<dbReference type="EMBL" id="BAAAFZ010000060">
    <property type="protein sequence ID" value="GAA0595641.1"/>
    <property type="molecule type" value="Genomic_DNA"/>
</dbReference>
<comment type="caution">
    <text evidence="2">The sequence shown here is derived from an EMBL/GenBank/DDBJ whole genome shotgun (WGS) entry which is preliminary data.</text>
</comment>